<organism evidence="16 17">
    <name type="scientific">Fictibacillus iocasae</name>
    <dbReference type="NCBI Taxonomy" id="2715437"/>
    <lineage>
        <taxon>Bacteria</taxon>
        <taxon>Bacillati</taxon>
        <taxon>Bacillota</taxon>
        <taxon>Bacilli</taxon>
        <taxon>Bacillales</taxon>
        <taxon>Fictibacillaceae</taxon>
        <taxon>Fictibacillus</taxon>
    </lineage>
</organism>
<dbReference type="Gene3D" id="1.10.940.10">
    <property type="entry name" value="NusB-like"/>
    <property type="match status" value="1"/>
</dbReference>
<comment type="catalytic activity">
    <reaction evidence="13">
        <text>cytidine(967) in 16S rRNA + S-adenosyl-L-methionine = 5-methylcytidine(967) in 16S rRNA + S-adenosyl-L-homocysteine + H(+)</text>
        <dbReference type="Rhea" id="RHEA:42748"/>
        <dbReference type="Rhea" id="RHEA-COMP:10219"/>
        <dbReference type="Rhea" id="RHEA-COMP:10220"/>
        <dbReference type="ChEBI" id="CHEBI:15378"/>
        <dbReference type="ChEBI" id="CHEBI:57856"/>
        <dbReference type="ChEBI" id="CHEBI:59789"/>
        <dbReference type="ChEBI" id="CHEBI:74483"/>
        <dbReference type="ChEBI" id="CHEBI:82748"/>
        <dbReference type="EC" id="2.1.1.176"/>
    </reaction>
</comment>
<keyword evidence="6" id="KW-0698">rRNA processing</keyword>
<evidence type="ECO:0000256" key="2">
    <source>
        <dbReference type="ARBA" id="ARBA00004496"/>
    </source>
</evidence>
<evidence type="ECO:0000256" key="11">
    <source>
        <dbReference type="ARBA" id="ARBA00030399"/>
    </source>
</evidence>
<name>A0ABW2NS21_9BACL</name>
<keyword evidence="8 14" id="KW-0808">Transferase</keyword>
<keyword evidence="17" id="KW-1185">Reference proteome</keyword>
<dbReference type="PROSITE" id="PS51686">
    <property type="entry name" value="SAM_MT_RSMB_NOP"/>
    <property type="match status" value="1"/>
</dbReference>
<dbReference type="SUPFAM" id="SSF53335">
    <property type="entry name" value="S-adenosyl-L-methionine-dependent methyltransferases"/>
    <property type="match status" value="1"/>
</dbReference>
<accession>A0ABW2NS21</accession>
<feature type="binding site" evidence="14">
    <location>
        <begin position="264"/>
        <end position="270"/>
    </location>
    <ligand>
        <name>S-adenosyl-L-methionine</name>
        <dbReference type="ChEBI" id="CHEBI:59789"/>
    </ligand>
</feature>
<protein>
    <recommendedName>
        <fullName evidence="4">16S rRNA (cytosine(967)-C(5))-methyltransferase</fullName>
        <ecNumber evidence="4">2.1.1.176</ecNumber>
    </recommendedName>
    <alternativeName>
        <fullName evidence="11">16S rRNA m5C967 methyltransferase</fullName>
    </alternativeName>
    <alternativeName>
        <fullName evidence="12">rRNA (cytosine-C(5)-)-methyltransferase RsmB</fullName>
    </alternativeName>
</protein>
<dbReference type="InterPro" id="IPR035926">
    <property type="entry name" value="NusB-like_sf"/>
</dbReference>
<dbReference type="InterPro" id="IPR029063">
    <property type="entry name" value="SAM-dependent_MTases_sf"/>
</dbReference>
<evidence type="ECO:0000313" key="17">
    <source>
        <dbReference type="Proteomes" id="UP001596549"/>
    </source>
</evidence>
<dbReference type="NCBIfam" id="NF011494">
    <property type="entry name" value="PRK14902.1"/>
    <property type="match status" value="1"/>
</dbReference>
<dbReference type="SUPFAM" id="SSF48013">
    <property type="entry name" value="NusB-like"/>
    <property type="match status" value="1"/>
</dbReference>
<dbReference type="InterPro" id="IPR048019">
    <property type="entry name" value="RsmB-like_N"/>
</dbReference>
<evidence type="ECO:0000256" key="14">
    <source>
        <dbReference type="PROSITE-ProRule" id="PRU01023"/>
    </source>
</evidence>
<evidence type="ECO:0000256" key="7">
    <source>
        <dbReference type="ARBA" id="ARBA00022603"/>
    </source>
</evidence>
<dbReference type="EC" id="2.1.1.176" evidence="4"/>
<evidence type="ECO:0000256" key="6">
    <source>
        <dbReference type="ARBA" id="ARBA00022552"/>
    </source>
</evidence>
<evidence type="ECO:0000313" key="16">
    <source>
        <dbReference type="EMBL" id="MFC7372120.1"/>
    </source>
</evidence>
<evidence type="ECO:0000259" key="15">
    <source>
        <dbReference type="PROSITE" id="PS51686"/>
    </source>
</evidence>
<dbReference type="NCBIfam" id="TIGR00563">
    <property type="entry name" value="rsmB"/>
    <property type="match status" value="1"/>
</dbReference>
<proteinExistence type="inferred from homology"/>
<dbReference type="Pfam" id="PF01029">
    <property type="entry name" value="NusB"/>
    <property type="match status" value="1"/>
</dbReference>
<dbReference type="InterPro" id="IPR049560">
    <property type="entry name" value="MeTrfase_RsmB-F_NOP2_cat"/>
</dbReference>
<dbReference type="RefSeq" id="WP_379749377.1">
    <property type="nucleotide sequence ID" value="NZ_JBHTCP010000016.1"/>
</dbReference>
<dbReference type="PRINTS" id="PR02008">
    <property type="entry name" value="RCMTFAMILY"/>
</dbReference>
<evidence type="ECO:0000256" key="1">
    <source>
        <dbReference type="ARBA" id="ARBA00002724"/>
    </source>
</evidence>
<evidence type="ECO:0000256" key="4">
    <source>
        <dbReference type="ARBA" id="ARBA00012140"/>
    </source>
</evidence>
<evidence type="ECO:0000256" key="3">
    <source>
        <dbReference type="ARBA" id="ARBA00007494"/>
    </source>
</evidence>
<keyword evidence="9 14" id="KW-0949">S-adenosyl-L-methionine</keyword>
<evidence type="ECO:0000256" key="13">
    <source>
        <dbReference type="ARBA" id="ARBA00047283"/>
    </source>
</evidence>
<dbReference type="InterPro" id="IPR018314">
    <property type="entry name" value="RsmB/NOL1/NOP2-like_CS"/>
</dbReference>
<feature type="binding site" evidence="14">
    <location>
        <position position="334"/>
    </location>
    <ligand>
        <name>S-adenosyl-L-methionine</name>
        <dbReference type="ChEBI" id="CHEBI:59789"/>
    </ligand>
</feature>
<dbReference type="InterPro" id="IPR001678">
    <property type="entry name" value="MeTrfase_RsmB-F_NOP2_dom"/>
</dbReference>
<dbReference type="GO" id="GO:0032259">
    <property type="term" value="P:methylation"/>
    <property type="evidence" value="ECO:0007669"/>
    <property type="project" value="UniProtKB-KW"/>
</dbReference>
<feature type="binding site" evidence="14">
    <location>
        <position position="315"/>
    </location>
    <ligand>
        <name>S-adenosyl-L-methionine</name>
        <dbReference type="ChEBI" id="CHEBI:59789"/>
    </ligand>
</feature>
<evidence type="ECO:0000256" key="12">
    <source>
        <dbReference type="ARBA" id="ARBA00031088"/>
    </source>
</evidence>
<gene>
    <name evidence="16" type="primary">rsmB</name>
    <name evidence="16" type="ORF">ACFQPF_10535</name>
</gene>
<dbReference type="EMBL" id="JBHTCP010000016">
    <property type="protein sequence ID" value="MFC7372120.1"/>
    <property type="molecule type" value="Genomic_DNA"/>
</dbReference>
<comment type="function">
    <text evidence="1">Specifically methylates the cytosine at position 967 (m5C967) of 16S rRNA.</text>
</comment>
<evidence type="ECO:0000256" key="8">
    <source>
        <dbReference type="ARBA" id="ARBA00022679"/>
    </source>
</evidence>
<comment type="caution">
    <text evidence="16">The sequence shown here is derived from an EMBL/GenBank/DDBJ whole genome shotgun (WGS) entry which is preliminary data.</text>
</comment>
<reference evidence="17" key="1">
    <citation type="journal article" date="2019" name="Int. J. Syst. Evol. Microbiol.">
        <title>The Global Catalogue of Microorganisms (GCM) 10K type strain sequencing project: providing services to taxonomists for standard genome sequencing and annotation.</title>
        <authorList>
            <consortium name="The Broad Institute Genomics Platform"/>
            <consortium name="The Broad Institute Genome Sequencing Center for Infectious Disease"/>
            <person name="Wu L."/>
            <person name="Ma J."/>
        </authorList>
    </citation>
    <scope>NUCLEOTIDE SEQUENCE [LARGE SCALE GENOMIC DNA]</scope>
    <source>
        <strain evidence="17">NBRC 106396</strain>
    </source>
</reference>
<feature type="binding site" evidence="14">
    <location>
        <position position="288"/>
    </location>
    <ligand>
        <name>S-adenosyl-L-methionine</name>
        <dbReference type="ChEBI" id="CHEBI:59789"/>
    </ligand>
</feature>
<feature type="active site" description="Nucleophile" evidence="14">
    <location>
        <position position="387"/>
    </location>
</feature>
<dbReference type="Pfam" id="PF01189">
    <property type="entry name" value="Methyltr_RsmB-F"/>
    <property type="match status" value="1"/>
</dbReference>
<evidence type="ECO:0000256" key="9">
    <source>
        <dbReference type="ARBA" id="ARBA00022691"/>
    </source>
</evidence>
<keyword evidence="10 14" id="KW-0694">RNA-binding</keyword>
<dbReference type="Gene3D" id="3.30.70.1170">
    <property type="entry name" value="Sun protein, domain 3"/>
    <property type="match status" value="1"/>
</dbReference>
<dbReference type="CDD" id="cd00620">
    <property type="entry name" value="Methyltransferase_Sun"/>
    <property type="match status" value="1"/>
</dbReference>
<dbReference type="Pfam" id="PF22458">
    <property type="entry name" value="RsmF-B_ferredox"/>
    <property type="match status" value="1"/>
</dbReference>
<keyword evidence="5" id="KW-0963">Cytoplasm</keyword>
<dbReference type="PROSITE" id="PS01153">
    <property type="entry name" value="NOL1_NOP2_SUN"/>
    <property type="match status" value="1"/>
</dbReference>
<dbReference type="InterPro" id="IPR006027">
    <property type="entry name" value="NusB_RsmB_TIM44"/>
</dbReference>
<comment type="similarity">
    <text evidence="3 14">Belongs to the class I-like SAM-binding methyltransferase superfamily. RsmB/NOP family.</text>
</comment>
<keyword evidence="7 14" id="KW-0489">Methyltransferase</keyword>
<evidence type="ECO:0000256" key="10">
    <source>
        <dbReference type="ARBA" id="ARBA00022884"/>
    </source>
</evidence>
<dbReference type="InterPro" id="IPR023267">
    <property type="entry name" value="RCMT"/>
</dbReference>
<comment type="subcellular location">
    <subcellularLocation>
        <location evidence="2">Cytoplasm</location>
    </subcellularLocation>
</comment>
<dbReference type="Gene3D" id="3.40.50.150">
    <property type="entry name" value="Vaccinia Virus protein VP39"/>
    <property type="match status" value="1"/>
</dbReference>
<dbReference type="InterPro" id="IPR004573">
    <property type="entry name" value="rRNA_ssu_MeTfrase_B"/>
</dbReference>
<dbReference type="GO" id="GO:0008168">
    <property type="term" value="F:methyltransferase activity"/>
    <property type="evidence" value="ECO:0007669"/>
    <property type="project" value="UniProtKB-KW"/>
</dbReference>
<dbReference type="PANTHER" id="PTHR22807:SF53">
    <property type="entry name" value="RIBOSOMAL RNA SMALL SUBUNIT METHYLTRANSFERASE B-RELATED"/>
    <property type="match status" value="1"/>
</dbReference>
<dbReference type="CDD" id="cd02440">
    <property type="entry name" value="AdoMet_MTases"/>
    <property type="match status" value="1"/>
</dbReference>
<dbReference type="InterPro" id="IPR054728">
    <property type="entry name" value="RsmB-like_ferredoxin"/>
</dbReference>
<evidence type="ECO:0000256" key="5">
    <source>
        <dbReference type="ARBA" id="ARBA00022490"/>
    </source>
</evidence>
<sequence>MDNKRSKKTVRQLALDILMKIEQNQAYSNLLINQELQKSGLDERDKGLLTTLVYGTVQRQNTLDYYIAPFLKKGLKKKDEWVRVLLRMSVFQFLYMDRVPDHAIINESVTIAKTKGHLGLGGLVNGVLRSIQREGVASIEDVKDDGLRLSLQFSTPQWMIEKWSSQYGELTAARMAEANLSPAPVTARVNTLKGSIEDAIAALAAEGIQASKGELSEDSIVIEKGYLPASESYKKGWLTIQDESSMLVARALAPKPGERVLDACAAPGGKTTHLAEQMKDNGTIYALDLHPHKIRLIQEQAQRLGLNCIKAEALDARKAKEKFESRFFDRILLDVPCSGYGVIRKKPDMKWTKNESDAERLTFIQKEIVQSVVPLLKDGGTLVYSTCTIDQSENQEMANWILEEFAELGYDSSFNEKMPQSVSSYITEGKAQLQILPHYFNSDGFFIAAFKKIPKQTAGGETDA</sequence>
<dbReference type="PANTHER" id="PTHR22807">
    <property type="entry name" value="NOP2 YEAST -RELATED NOL1/NOP2/FMU SUN DOMAIN-CONTAINING"/>
    <property type="match status" value="1"/>
</dbReference>
<feature type="domain" description="SAM-dependent MTase RsmB/NOP-type" evidence="15">
    <location>
        <begin position="175"/>
        <end position="453"/>
    </location>
</feature>
<dbReference type="Proteomes" id="UP001596549">
    <property type="component" value="Unassembled WGS sequence"/>
</dbReference>